<dbReference type="GO" id="GO:0008409">
    <property type="term" value="F:5'-3' exonuclease activity"/>
    <property type="evidence" value="ECO:0007669"/>
    <property type="project" value="InterPro"/>
</dbReference>
<dbReference type="Pfam" id="PF00476">
    <property type="entry name" value="DNA_pol_A"/>
    <property type="match status" value="1"/>
</dbReference>
<evidence type="ECO:0000313" key="21">
    <source>
        <dbReference type="Proteomes" id="UP000254792"/>
    </source>
</evidence>
<evidence type="ECO:0000256" key="1">
    <source>
        <dbReference type="ARBA" id="ARBA00007705"/>
    </source>
</evidence>
<dbReference type="RefSeq" id="WP_115558726.1">
    <property type="nucleotide sequence ID" value="NZ_CP031376.1"/>
</dbReference>
<dbReference type="CDD" id="cd09859">
    <property type="entry name" value="PIN_53EXO"/>
    <property type="match status" value="1"/>
</dbReference>
<feature type="domain" description="DNA-directed DNA polymerase family A palm" evidence="19">
    <location>
        <begin position="650"/>
        <end position="857"/>
    </location>
</feature>
<evidence type="ECO:0000256" key="8">
    <source>
        <dbReference type="ARBA" id="ARBA00022839"/>
    </source>
</evidence>
<evidence type="ECO:0000259" key="17">
    <source>
        <dbReference type="SMART" id="SM00474"/>
    </source>
</evidence>
<evidence type="ECO:0000313" key="20">
    <source>
        <dbReference type="EMBL" id="AXK51379.1"/>
    </source>
</evidence>
<dbReference type="GO" id="GO:0008408">
    <property type="term" value="F:3'-5' exonuclease activity"/>
    <property type="evidence" value="ECO:0007669"/>
    <property type="project" value="InterPro"/>
</dbReference>
<keyword evidence="7" id="KW-0378">Hydrolase</keyword>
<dbReference type="Pfam" id="PF22619">
    <property type="entry name" value="DNA_polI_exo1"/>
    <property type="match status" value="1"/>
</dbReference>
<dbReference type="InterPro" id="IPR002298">
    <property type="entry name" value="DNA_polymerase_A"/>
</dbReference>
<feature type="domain" description="3'-5' exonuclease" evidence="17">
    <location>
        <begin position="304"/>
        <end position="484"/>
    </location>
</feature>
<comment type="catalytic activity">
    <reaction evidence="12 15">
        <text>DNA(n) + a 2'-deoxyribonucleoside 5'-triphosphate = DNA(n+1) + diphosphate</text>
        <dbReference type="Rhea" id="RHEA:22508"/>
        <dbReference type="Rhea" id="RHEA-COMP:17339"/>
        <dbReference type="Rhea" id="RHEA-COMP:17340"/>
        <dbReference type="ChEBI" id="CHEBI:33019"/>
        <dbReference type="ChEBI" id="CHEBI:61560"/>
        <dbReference type="ChEBI" id="CHEBI:173112"/>
        <dbReference type="EC" id="2.7.7.7"/>
    </reaction>
</comment>
<dbReference type="InterPro" id="IPR002421">
    <property type="entry name" value="5-3_exonuclease"/>
</dbReference>
<dbReference type="Pfam" id="PF02739">
    <property type="entry name" value="5_3_exonuc_N"/>
    <property type="match status" value="1"/>
</dbReference>
<evidence type="ECO:0000256" key="9">
    <source>
        <dbReference type="ARBA" id="ARBA00022932"/>
    </source>
</evidence>
<keyword evidence="10 15" id="KW-0238">DNA-binding</keyword>
<dbReference type="SMART" id="SM00279">
    <property type="entry name" value="HhH2"/>
    <property type="match status" value="1"/>
</dbReference>
<keyword evidence="21" id="KW-1185">Reference proteome</keyword>
<proteinExistence type="inferred from homology"/>
<evidence type="ECO:0000256" key="5">
    <source>
        <dbReference type="ARBA" id="ARBA00022722"/>
    </source>
</evidence>
<dbReference type="InterPro" id="IPR002562">
    <property type="entry name" value="3'-5'_exonuclease_dom"/>
</dbReference>
<dbReference type="EC" id="2.7.7.7" evidence="14 15"/>
<sequence length="904" mass="103977">MKNKKILLVDGNSLIFRAYFASAYTGNILRTKSGIPTNAVYSFVNMLSSLLNENDYYDVVVAFDKGKKTFRHDKMPDYKAGRSKTPDELVTQFPIVREFLQSANIAYFEIENIEADDIIGSISQILFKDNEEYLVEILTSDKDMFQLINSNTKILIPKTGVSDLLVFGEEELLEKWSIKPEQIPDLKGIMGDPSDNIKGVSGIGEKGAINLLQKYFSLEEIYNNIDEITGATQKKLIDSKEIALLSKEIATIKTDVVIQNFKCEKINLNIDAIIEFLNKYEMFSLVKRLSNRVNNINQEEKIEYQVLKNWDDKLECEENAVIIELLDNNYHKSDVIGISISNQNGNFVLNLFEQGDLNLFNWNEKKEIDEKLQKFLSDPKKIKYFYDLKSGTTALKNLGYLVNLESITYDLMLVGYIKDSSLKSTFSNYLRSILPEIEVVEPEDVFGKGVKKTANIDPEVKFGYLAKKSNALLKSKQPAYDFLNSENLMNLYENIDLKFAKLLFKMEQAGVYVNREELALQTNQIKLKIEQLENEIKDLVSGHVTEDFNIASPKQLKELLYINLKLPDYHKGSTDKEALEKLSHLNPVIEKIMQHRKFSKLYSTYLKGFEKYIFSDNKVHTIYNQTLTTTGRLSSIEPNLQNISIRDEDQKAVRKIFSSEPGWEYQSYDYSQIELRVLAQIAPEKNMLEIFSQKRDIHTEAARLIYNIGANETVSYEMRRTAKIFNFGIIYGLSDFGLSNDLNISIPQAKKFIEAYFKSFPDILIYKEKLVNQGKVNGYVETITKRRRFIYELMSSNYQVRQFGERAALNAPIQGSAADILKLAMININECIIKNNLKSQMIAQIHDEIIFYVPSEESEIVKKIVKEEMQSALSKLFEIMNFDNKVLVELEVSSSQGNDWFELK</sequence>
<name>A0A345Z450_9MOLU</name>
<dbReference type="Pfam" id="PF01367">
    <property type="entry name" value="5_3_exonuc"/>
    <property type="match status" value="1"/>
</dbReference>
<evidence type="ECO:0000256" key="6">
    <source>
        <dbReference type="ARBA" id="ARBA00022763"/>
    </source>
</evidence>
<comment type="function">
    <text evidence="13">5'-3' exonuclease acting preferentially on double-stranded DNA.</text>
</comment>
<dbReference type="InterPro" id="IPR018320">
    <property type="entry name" value="DNA_polymerase_1"/>
</dbReference>
<feature type="coiled-coil region" evidence="16">
    <location>
        <begin position="515"/>
        <end position="542"/>
    </location>
</feature>
<evidence type="ECO:0000256" key="3">
    <source>
        <dbReference type="ARBA" id="ARBA00022695"/>
    </source>
</evidence>
<gene>
    <name evidence="15 20" type="primary">polA</name>
    <name evidence="20" type="ORF">SALLE_v1c07090</name>
</gene>
<dbReference type="CDD" id="cd09898">
    <property type="entry name" value="H3TH_53EXO"/>
    <property type="match status" value="1"/>
</dbReference>
<dbReference type="KEGG" id="salx:SALLE_v1c07090"/>
<keyword evidence="3 15" id="KW-0548">Nucleotidyltransferase</keyword>
<dbReference type="SUPFAM" id="SSF53098">
    <property type="entry name" value="Ribonuclease H-like"/>
    <property type="match status" value="1"/>
</dbReference>
<evidence type="ECO:0000256" key="12">
    <source>
        <dbReference type="ARBA" id="ARBA00049244"/>
    </source>
</evidence>
<keyword evidence="5" id="KW-0540">Nuclease</keyword>
<dbReference type="SUPFAM" id="SSF88723">
    <property type="entry name" value="PIN domain-like"/>
    <property type="match status" value="1"/>
</dbReference>
<dbReference type="SUPFAM" id="SSF56672">
    <property type="entry name" value="DNA/RNA polymerases"/>
    <property type="match status" value="1"/>
</dbReference>
<keyword evidence="4 15" id="KW-0235">DNA replication</keyword>
<dbReference type="InterPro" id="IPR008918">
    <property type="entry name" value="HhH2"/>
</dbReference>
<dbReference type="CDD" id="cd06140">
    <property type="entry name" value="DNA_polA_I_Bacillus_like_exo"/>
    <property type="match status" value="1"/>
</dbReference>
<dbReference type="Gene3D" id="3.40.50.1010">
    <property type="entry name" value="5'-nuclease"/>
    <property type="match status" value="1"/>
</dbReference>
<dbReference type="FunFam" id="1.10.150.20:FF:000002">
    <property type="entry name" value="DNA polymerase I"/>
    <property type="match status" value="1"/>
</dbReference>
<dbReference type="GO" id="GO:0006261">
    <property type="term" value="P:DNA-templated DNA replication"/>
    <property type="evidence" value="ECO:0007669"/>
    <property type="project" value="UniProtKB-UniRule"/>
</dbReference>
<dbReference type="PANTHER" id="PTHR10133:SF27">
    <property type="entry name" value="DNA POLYMERASE NU"/>
    <property type="match status" value="1"/>
</dbReference>
<dbReference type="InterPro" id="IPR036279">
    <property type="entry name" value="5-3_exonuclease_C_sf"/>
</dbReference>
<dbReference type="Gene3D" id="3.30.420.10">
    <property type="entry name" value="Ribonuclease H-like superfamily/Ribonuclease H"/>
    <property type="match status" value="1"/>
</dbReference>
<evidence type="ECO:0000256" key="14">
    <source>
        <dbReference type="NCBIfam" id="TIGR00593"/>
    </source>
</evidence>
<evidence type="ECO:0000256" key="11">
    <source>
        <dbReference type="ARBA" id="ARBA00023204"/>
    </source>
</evidence>
<dbReference type="InterPro" id="IPR036397">
    <property type="entry name" value="RNaseH_sf"/>
</dbReference>
<dbReference type="PROSITE" id="PS00447">
    <property type="entry name" value="DNA_POLYMERASE_A"/>
    <property type="match status" value="1"/>
</dbReference>
<evidence type="ECO:0000256" key="4">
    <source>
        <dbReference type="ARBA" id="ARBA00022705"/>
    </source>
</evidence>
<dbReference type="InterPro" id="IPR019760">
    <property type="entry name" value="DNA-dir_DNA_pol_A_CS"/>
</dbReference>
<dbReference type="GO" id="GO:0003887">
    <property type="term" value="F:DNA-directed DNA polymerase activity"/>
    <property type="evidence" value="ECO:0007669"/>
    <property type="project" value="UniProtKB-UniRule"/>
</dbReference>
<evidence type="ECO:0000256" key="16">
    <source>
        <dbReference type="SAM" id="Coils"/>
    </source>
</evidence>
<dbReference type="GO" id="GO:0003677">
    <property type="term" value="F:DNA binding"/>
    <property type="evidence" value="ECO:0007669"/>
    <property type="project" value="UniProtKB-UniRule"/>
</dbReference>
<dbReference type="InterPro" id="IPR001098">
    <property type="entry name" value="DNA-dir_DNA_pol_A_palm_dom"/>
</dbReference>
<dbReference type="EMBL" id="CP031376">
    <property type="protein sequence ID" value="AXK51379.1"/>
    <property type="molecule type" value="Genomic_DNA"/>
</dbReference>
<evidence type="ECO:0000256" key="7">
    <source>
        <dbReference type="ARBA" id="ARBA00022801"/>
    </source>
</evidence>
<organism evidence="20 21">
    <name type="scientific">Spiroplasma alleghenense</name>
    <dbReference type="NCBI Taxonomy" id="216931"/>
    <lineage>
        <taxon>Bacteria</taxon>
        <taxon>Bacillati</taxon>
        <taxon>Mycoplasmatota</taxon>
        <taxon>Mollicutes</taxon>
        <taxon>Entomoplasmatales</taxon>
        <taxon>Spiroplasmataceae</taxon>
        <taxon>Spiroplasma</taxon>
    </lineage>
</organism>
<dbReference type="AlphaFoldDB" id="A0A345Z450"/>
<dbReference type="SMART" id="SM00482">
    <property type="entry name" value="POLAc"/>
    <property type="match status" value="1"/>
</dbReference>
<accession>A0A345Z450</accession>
<evidence type="ECO:0000259" key="18">
    <source>
        <dbReference type="SMART" id="SM00475"/>
    </source>
</evidence>
<evidence type="ECO:0000259" key="19">
    <source>
        <dbReference type="SMART" id="SM00482"/>
    </source>
</evidence>
<evidence type="ECO:0000256" key="2">
    <source>
        <dbReference type="ARBA" id="ARBA00022679"/>
    </source>
</evidence>
<dbReference type="PRINTS" id="PR00868">
    <property type="entry name" value="DNAPOLI"/>
</dbReference>
<keyword evidence="2 15" id="KW-0808">Transferase</keyword>
<keyword evidence="9 15" id="KW-0239">DNA-directed DNA polymerase</keyword>
<evidence type="ECO:0000256" key="15">
    <source>
        <dbReference type="RuleBase" id="RU004460"/>
    </source>
</evidence>
<keyword evidence="16" id="KW-0175">Coiled coil</keyword>
<comment type="similarity">
    <text evidence="1 15">Belongs to the DNA polymerase type-A family.</text>
</comment>
<dbReference type="InterPro" id="IPR012337">
    <property type="entry name" value="RNaseH-like_sf"/>
</dbReference>
<dbReference type="GO" id="GO:0006302">
    <property type="term" value="P:double-strand break repair"/>
    <property type="evidence" value="ECO:0007669"/>
    <property type="project" value="TreeGrafter"/>
</dbReference>
<dbReference type="OrthoDB" id="9806424at2"/>
<dbReference type="InterPro" id="IPR020045">
    <property type="entry name" value="DNA_polI_H3TH"/>
</dbReference>
<reference evidence="20 21" key="1">
    <citation type="submission" date="2018-07" db="EMBL/GenBank/DDBJ databases">
        <title>Complete genome sequence of Spiroplasma alleghenense PLHS-1 (ATCC 51752).</title>
        <authorList>
            <person name="Chou L."/>
            <person name="Lee T.-Y."/>
            <person name="Tsai Y.-M."/>
            <person name="Kuo C.-H."/>
        </authorList>
    </citation>
    <scope>NUCLEOTIDE SEQUENCE [LARGE SCALE GENOMIC DNA]</scope>
    <source>
        <strain evidence="20 21">PLHS-1</strain>
    </source>
</reference>
<keyword evidence="11 15" id="KW-0234">DNA repair</keyword>
<dbReference type="NCBIfam" id="NF004397">
    <property type="entry name" value="PRK05755.1"/>
    <property type="match status" value="1"/>
</dbReference>
<dbReference type="SUPFAM" id="SSF47807">
    <property type="entry name" value="5' to 3' exonuclease, C-terminal subdomain"/>
    <property type="match status" value="1"/>
</dbReference>
<dbReference type="FunFam" id="1.10.150.20:FF:000003">
    <property type="entry name" value="DNA polymerase I"/>
    <property type="match status" value="1"/>
</dbReference>
<dbReference type="SMART" id="SM00474">
    <property type="entry name" value="35EXOc"/>
    <property type="match status" value="1"/>
</dbReference>
<dbReference type="SMART" id="SM00475">
    <property type="entry name" value="53EXOc"/>
    <property type="match status" value="1"/>
</dbReference>
<dbReference type="Proteomes" id="UP000254792">
    <property type="component" value="Chromosome"/>
</dbReference>
<keyword evidence="8" id="KW-0269">Exonuclease</keyword>
<dbReference type="PANTHER" id="PTHR10133">
    <property type="entry name" value="DNA POLYMERASE I"/>
    <property type="match status" value="1"/>
</dbReference>
<dbReference type="InterPro" id="IPR043502">
    <property type="entry name" value="DNA/RNA_pol_sf"/>
</dbReference>
<feature type="domain" description="5'-3' exonuclease" evidence="18">
    <location>
        <begin position="4"/>
        <end position="269"/>
    </location>
</feature>
<dbReference type="Gene3D" id="1.20.1060.10">
    <property type="entry name" value="Taq DNA Polymerase, Chain T, domain 4"/>
    <property type="match status" value="1"/>
</dbReference>
<dbReference type="Gene3D" id="1.10.150.20">
    <property type="entry name" value="5' to 3' exonuclease, C-terminal subdomain"/>
    <property type="match status" value="2"/>
</dbReference>
<protein>
    <recommendedName>
        <fullName evidence="14 15">DNA polymerase I</fullName>
        <ecNumber evidence="14 15">2.7.7.7</ecNumber>
    </recommendedName>
</protein>
<dbReference type="InterPro" id="IPR020046">
    <property type="entry name" value="5-3_exonucl_a-hlix_arch_N"/>
</dbReference>
<dbReference type="NCBIfam" id="TIGR00593">
    <property type="entry name" value="pola"/>
    <property type="match status" value="1"/>
</dbReference>
<dbReference type="InterPro" id="IPR029060">
    <property type="entry name" value="PIN-like_dom_sf"/>
</dbReference>
<evidence type="ECO:0000256" key="13">
    <source>
        <dbReference type="ARBA" id="ARBA00049957"/>
    </source>
</evidence>
<dbReference type="InterPro" id="IPR054690">
    <property type="entry name" value="DNA_polI_exonuclease"/>
</dbReference>
<evidence type="ECO:0000256" key="10">
    <source>
        <dbReference type="ARBA" id="ARBA00023125"/>
    </source>
</evidence>
<keyword evidence="6 15" id="KW-0227">DNA damage</keyword>
<dbReference type="Gene3D" id="3.30.70.370">
    <property type="match status" value="1"/>
</dbReference>